<evidence type="ECO:0000256" key="3">
    <source>
        <dbReference type="ARBA" id="ARBA00023015"/>
    </source>
</evidence>
<organism evidence="9 10">
    <name type="scientific">Nicotiana tabacum</name>
    <name type="common">Common tobacco</name>
    <dbReference type="NCBI Taxonomy" id="4097"/>
    <lineage>
        <taxon>Eukaryota</taxon>
        <taxon>Viridiplantae</taxon>
        <taxon>Streptophyta</taxon>
        <taxon>Embryophyta</taxon>
        <taxon>Tracheophyta</taxon>
        <taxon>Spermatophyta</taxon>
        <taxon>Magnoliopsida</taxon>
        <taxon>eudicotyledons</taxon>
        <taxon>Gunneridae</taxon>
        <taxon>Pentapetalae</taxon>
        <taxon>asterids</taxon>
        <taxon>lamiids</taxon>
        <taxon>Solanales</taxon>
        <taxon>Solanaceae</taxon>
        <taxon>Nicotianoideae</taxon>
        <taxon>Nicotianeae</taxon>
        <taxon>Nicotiana</taxon>
    </lineage>
</organism>
<dbReference type="InterPro" id="IPR017887">
    <property type="entry name" value="TF_TCP_subgr"/>
</dbReference>
<gene>
    <name evidence="10" type="primary">LOC107761157</name>
</gene>
<keyword evidence="3" id="KW-0805">Transcription regulation</keyword>
<accession>A0A1S3X4A5</accession>
<evidence type="ECO:0000313" key="10">
    <source>
        <dbReference type="RefSeq" id="XP_016434825.1"/>
    </source>
</evidence>
<dbReference type="GeneID" id="107761157"/>
<dbReference type="PROSITE" id="PS51369">
    <property type="entry name" value="TCP"/>
    <property type="match status" value="1"/>
</dbReference>
<keyword evidence="2" id="KW-0217">Developmental protein</keyword>
<evidence type="ECO:0000256" key="2">
    <source>
        <dbReference type="ARBA" id="ARBA00022473"/>
    </source>
</evidence>
<dbReference type="STRING" id="4097.A0A1S3X4A5"/>
<dbReference type="PANTHER" id="PTHR31072:SF188">
    <property type="entry name" value="TRANSCRIPTION FACTOR TCP12-LIKE"/>
    <property type="match status" value="1"/>
</dbReference>
<keyword evidence="9" id="KW-1185">Reference proteome</keyword>
<evidence type="ECO:0000256" key="1">
    <source>
        <dbReference type="ARBA" id="ARBA00004123"/>
    </source>
</evidence>
<evidence type="ECO:0000313" key="9">
    <source>
        <dbReference type="Proteomes" id="UP000790787"/>
    </source>
</evidence>
<dbReference type="SMR" id="A0A1S3X4A5"/>
<dbReference type="InterPro" id="IPR017888">
    <property type="entry name" value="CYC/TB1_R_domain"/>
</dbReference>
<dbReference type="RefSeq" id="XP_016434825.1">
    <property type="nucleotide sequence ID" value="XM_016579339.2"/>
</dbReference>
<dbReference type="Proteomes" id="UP000790787">
    <property type="component" value="Chromosome 6"/>
</dbReference>
<reference evidence="9" key="1">
    <citation type="journal article" date="2014" name="Nat. Commun.">
        <title>The tobacco genome sequence and its comparison with those of tomato and potato.</title>
        <authorList>
            <person name="Sierro N."/>
            <person name="Battey J.N."/>
            <person name="Ouadi S."/>
            <person name="Bakaher N."/>
            <person name="Bovet L."/>
            <person name="Willig A."/>
            <person name="Goepfert S."/>
            <person name="Peitsch M.C."/>
            <person name="Ivanov N.V."/>
        </authorList>
    </citation>
    <scope>NUCLEOTIDE SEQUENCE [LARGE SCALE GENOMIC DNA]</scope>
</reference>
<reference evidence="10" key="2">
    <citation type="submission" date="2025-08" db="UniProtKB">
        <authorList>
            <consortium name="RefSeq"/>
        </authorList>
    </citation>
    <scope>IDENTIFICATION</scope>
    <source>
        <tissue evidence="10">Leaf</tissue>
    </source>
</reference>
<dbReference type="PROSITE" id="PS51370">
    <property type="entry name" value="R"/>
    <property type="match status" value="1"/>
</dbReference>
<dbReference type="OrthoDB" id="1896834at2759"/>
<feature type="domain" description="TCP" evidence="7">
    <location>
        <begin position="104"/>
        <end position="162"/>
    </location>
</feature>
<dbReference type="KEGG" id="nta:107761157"/>
<dbReference type="PANTHER" id="PTHR31072">
    <property type="entry name" value="TRANSCRIPTION FACTOR TCP4-RELATED"/>
    <property type="match status" value="1"/>
</dbReference>
<dbReference type="OMA" id="IMNKWSP"/>
<dbReference type="GO" id="GO:2000032">
    <property type="term" value="P:regulation of secondary shoot formation"/>
    <property type="evidence" value="ECO:0000318"/>
    <property type="project" value="GO_Central"/>
</dbReference>
<evidence type="ECO:0000256" key="6">
    <source>
        <dbReference type="ARBA" id="ARBA00023242"/>
    </source>
</evidence>
<dbReference type="PaxDb" id="4097-A0A1S3X4A5"/>
<evidence type="ECO:0000259" key="7">
    <source>
        <dbReference type="PROSITE" id="PS51369"/>
    </source>
</evidence>
<dbReference type="RefSeq" id="XP_016434825.1">
    <property type="nucleotide sequence ID" value="XM_016579339.1"/>
</dbReference>
<keyword evidence="5" id="KW-0804">Transcription</keyword>
<proteinExistence type="predicted"/>
<evidence type="ECO:0000256" key="4">
    <source>
        <dbReference type="ARBA" id="ARBA00023125"/>
    </source>
</evidence>
<keyword evidence="6" id="KW-0539">Nucleus</keyword>
<sequence length="350" mass="39924">MYPSSNSCNYSLNISSSNNLFHIPSPNSMQYEHELFQYFHDHHLLQPQQQQQQQQLLTTPDHYMAADSNKDTVISSTNQDPEEVELQGRCKNKKGDNKRRVAYKKDRHSKINTAHGPRDRRMRLSLDVARKFFNLQDLLGFDKASKTVEWLLTKSKCAVNELVQGINKENCATANIGAISTCSTTSECEVVSGIDESTTTNDIQKQSNRGKVGEKKKANKLVRRAAFNPVAKESRKQARARARERTKIKKSFLNIGDQSMAADDLKRLGCWSLFETGEESGIQGTNHQIEEHTTHHEEPLLGTNENVDDCNLVVTGNWNPYTIFNYHHSTEISHEQQFTNFQFSGKFWEA</sequence>
<name>A0A1S3X4A5_TOBAC</name>
<comment type="subcellular location">
    <subcellularLocation>
        <location evidence="1">Nucleus</location>
    </subcellularLocation>
</comment>
<dbReference type="Pfam" id="PF03634">
    <property type="entry name" value="TCP"/>
    <property type="match status" value="1"/>
</dbReference>
<evidence type="ECO:0000259" key="8">
    <source>
        <dbReference type="PROSITE" id="PS51370"/>
    </source>
</evidence>
<dbReference type="AlphaFoldDB" id="A0A1S3X4A5"/>
<dbReference type="GO" id="GO:0003700">
    <property type="term" value="F:DNA-binding transcription factor activity"/>
    <property type="evidence" value="ECO:0000318"/>
    <property type="project" value="GO_Central"/>
</dbReference>
<protein>
    <submittedName>
        <fullName evidence="10">Transcription factor TCP12-like</fullName>
    </submittedName>
    <submittedName>
        <fullName evidence="10">Uncharacterized protein LOC107761157</fullName>
    </submittedName>
</protein>
<keyword evidence="4" id="KW-0238">DNA-binding</keyword>
<evidence type="ECO:0000256" key="5">
    <source>
        <dbReference type="ARBA" id="ARBA00023163"/>
    </source>
</evidence>
<feature type="domain" description="R" evidence="8">
    <location>
        <begin position="232"/>
        <end position="249"/>
    </location>
</feature>
<dbReference type="GO" id="GO:0005634">
    <property type="term" value="C:nucleus"/>
    <property type="evidence" value="ECO:0000318"/>
    <property type="project" value="GO_Central"/>
</dbReference>
<dbReference type="GO" id="GO:0043565">
    <property type="term" value="F:sequence-specific DNA binding"/>
    <property type="evidence" value="ECO:0000318"/>
    <property type="project" value="GO_Central"/>
</dbReference>
<dbReference type="InterPro" id="IPR005333">
    <property type="entry name" value="Transcription_factor_TCP"/>
</dbReference>